<evidence type="ECO:0000313" key="3">
    <source>
        <dbReference type="EMBL" id="KAK3248697.1"/>
    </source>
</evidence>
<gene>
    <name evidence="3" type="ORF">CYMTET_41843</name>
</gene>
<dbReference type="Proteomes" id="UP001190700">
    <property type="component" value="Unassembled WGS sequence"/>
</dbReference>
<evidence type="ECO:0000256" key="1">
    <source>
        <dbReference type="ARBA" id="ARBA00004430"/>
    </source>
</evidence>
<dbReference type="AlphaFoldDB" id="A0AAE0C7E2"/>
<dbReference type="Gene3D" id="3.80.10.10">
    <property type="entry name" value="Ribonuclease Inhibitor"/>
    <property type="match status" value="7"/>
</dbReference>
<dbReference type="InterPro" id="IPR001611">
    <property type="entry name" value="Leu-rich_rpt"/>
</dbReference>
<dbReference type="EMBL" id="LGRX02027864">
    <property type="protein sequence ID" value="KAK3248697.1"/>
    <property type="molecule type" value="Genomic_DNA"/>
</dbReference>
<dbReference type="PROSITE" id="PS51450">
    <property type="entry name" value="LRR"/>
    <property type="match status" value="1"/>
</dbReference>
<feature type="non-terminal residue" evidence="3">
    <location>
        <position position="1"/>
    </location>
</feature>
<reference evidence="3 4" key="1">
    <citation type="journal article" date="2015" name="Genome Biol. Evol.">
        <title>Comparative Genomics of a Bacterivorous Green Alga Reveals Evolutionary Causalities and Consequences of Phago-Mixotrophic Mode of Nutrition.</title>
        <authorList>
            <person name="Burns J.A."/>
            <person name="Paasch A."/>
            <person name="Narechania A."/>
            <person name="Kim E."/>
        </authorList>
    </citation>
    <scope>NUCLEOTIDE SEQUENCE [LARGE SCALE GENOMIC DNA]</scope>
    <source>
        <strain evidence="3 4">PLY_AMNH</strain>
    </source>
</reference>
<sequence>CEICGVGEGGDGQYDPSGVQSLADALVYNRTLTALSLEGNGICGEGAEALAEALASRRTGWHNRTLKTLTLTAGAEIPLGALRRNELTELNLADRRLGMCEAVVLGAILVHSQSLHTLNLRGNLIDARGVKALTCALTPRARGLRCTVSTLSLAGNVIGPEGAKALASALHPDPQGIMNDSLTALNLADCAICGVGEGGDGQYDPSGVQSLADALVYNQSLTSLSLEGNGVDMEGGKALASALGSAGTGRHNTTLKTLTMIEGAGLPVGALRQNELLELSLAYRKVGVCDAMLLSAVLVHSKNLQTLNLKGNAIQSAGVLALSPALTTVPGEDPHCLSVLNLEGNGIGPEGAAALGAALVPDAASERCNQSIASLILNDNEISGPPGSDITNGLEALAAAVRGSLSLTHLDLSRNHVGPRGTAALASGLYQSKSLKSLSLTGNEIGGEGAEALAAVIASDPEDGHTRSLSVLDIRYSNLSPASAKKLAQAIGAHPAQWTYLNTIPLADVAHDRVTSLELVGSGIGIVGAMVLARWLRFNHSIERIDLAGNNIGYAGAEALSVAFSPNEDGVKNKSVTSLNLSGNGVSLEEVGNIFPPLISIVVRRNTIMMSSTAG</sequence>
<dbReference type="PANTHER" id="PTHR24111:SF0">
    <property type="entry name" value="LEUCINE-RICH REPEAT-CONTAINING PROTEIN"/>
    <property type="match status" value="1"/>
</dbReference>
<protein>
    <submittedName>
        <fullName evidence="3">Uncharacterized protein</fullName>
    </submittedName>
</protein>
<comment type="subcellular location">
    <subcellularLocation>
        <location evidence="1">Cytoplasm</location>
        <location evidence="1">Cytoskeleton</location>
        <location evidence="1">Cilium axoneme</location>
    </subcellularLocation>
</comment>
<dbReference type="Pfam" id="PF13516">
    <property type="entry name" value="LRR_6"/>
    <property type="match status" value="10"/>
</dbReference>
<dbReference type="SUPFAM" id="SSF52047">
    <property type="entry name" value="RNI-like"/>
    <property type="match status" value="2"/>
</dbReference>
<dbReference type="InterPro" id="IPR052201">
    <property type="entry name" value="LRR-containing_regulator"/>
</dbReference>
<dbReference type="InterPro" id="IPR032675">
    <property type="entry name" value="LRR_dom_sf"/>
</dbReference>
<evidence type="ECO:0000313" key="4">
    <source>
        <dbReference type="Proteomes" id="UP001190700"/>
    </source>
</evidence>
<comment type="caution">
    <text evidence="3">The sequence shown here is derived from an EMBL/GenBank/DDBJ whole genome shotgun (WGS) entry which is preliminary data.</text>
</comment>
<proteinExistence type="predicted"/>
<dbReference type="SMART" id="SM00368">
    <property type="entry name" value="LRR_RI"/>
    <property type="match status" value="14"/>
</dbReference>
<keyword evidence="2" id="KW-0677">Repeat</keyword>
<organism evidence="3 4">
    <name type="scientific">Cymbomonas tetramitiformis</name>
    <dbReference type="NCBI Taxonomy" id="36881"/>
    <lineage>
        <taxon>Eukaryota</taxon>
        <taxon>Viridiplantae</taxon>
        <taxon>Chlorophyta</taxon>
        <taxon>Pyramimonadophyceae</taxon>
        <taxon>Pyramimonadales</taxon>
        <taxon>Pyramimonadaceae</taxon>
        <taxon>Cymbomonas</taxon>
    </lineage>
</organism>
<dbReference type="GO" id="GO:0005930">
    <property type="term" value="C:axoneme"/>
    <property type="evidence" value="ECO:0007669"/>
    <property type="project" value="UniProtKB-SubCell"/>
</dbReference>
<evidence type="ECO:0000256" key="2">
    <source>
        <dbReference type="ARBA" id="ARBA00022737"/>
    </source>
</evidence>
<keyword evidence="4" id="KW-1185">Reference proteome</keyword>
<dbReference type="PANTHER" id="PTHR24111">
    <property type="entry name" value="LEUCINE-RICH REPEAT-CONTAINING PROTEIN 34"/>
    <property type="match status" value="1"/>
</dbReference>
<accession>A0AAE0C7E2</accession>
<name>A0AAE0C7E2_9CHLO</name>